<sequence length="404" mass="45763">MSFPKQDKTLSTPSDQKPCLVALTANNWLYRLSAETGEKIQGVFLTPHQKFKYLHWDEFQERFYVKSVQNKGALFARQAGISQNTLIHLAIFNVFPLEIVGMLEINKMVFGNTVTDVVLTQGTLAVSHSTKSVKLYSFDRIINECMTKRLALGELHEGRMVGDAPYGIPVNILIKDCPPVLFEVSCSDLNVQIGGHPWHYIHTPPHKKHRGTHHICSLAEGLLAKNGIQDMNCCSLETDLIYFHPDESGRIVHAGPNTIKMLRCVSDGLKSDLPSEVVEDFAITTCRNNVAPRVSVTSSGRMVKRISQQLDDDPDQETFRTVEYEDEVDLLALVVTDGEEVEGRAHVKLHDNKTGELLRTIPLIQPWDVTYRNELYYDKETIVHIEERNNSFCCHVYKLQTETK</sequence>
<dbReference type="Proteomes" id="UP001174136">
    <property type="component" value="Unassembled WGS sequence"/>
</dbReference>
<accession>A0AA47MMM4</accession>
<reference evidence="1" key="1">
    <citation type="journal article" date="2023" name="Front. Mar. Sci.">
        <title>A new Merluccius polli reference genome to investigate the effects of global change in West African waters.</title>
        <authorList>
            <person name="Mateo J.L."/>
            <person name="Blanco-Fernandez C."/>
            <person name="Garcia-Vazquez E."/>
            <person name="Machado-Schiaffino G."/>
        </authorList>
    </citation>
    <scope>NUCLEOTIDE SEQUENCE</scope>
    <source>
        <strain evidence="1">C29</strain>
        <tissue evidence="1">Fin</tissue>
    </source>
</reference>
<dbReference type="GO" id="GO:0016567">
    <property type="term" value="P:protein ubiquitination"/>
    <property type="evidence" value="ECO:0007669"/>
    <property type="project" value="InterPro"/>
</dbReference>
<dbReference type="Pfam" id="PF15802">
    <property type="entry name" value="DCAF17"/>
    <property type="match status" value="1"/>
</dbReference>
<protein>
    <submittedName>
        <fullName evidence="1">DDB1- and CUL4-associated factor 17</fullName>
    </submittedName>
</protein>
<dbReference type="PANTHER" id="PTHR14815:SF2">
    <property type="entry name" value="DDB1- AND CUL4-ASSOCIATED FACTOR 17"/>
    <property type="match status" value="1"/>
</dbReference>
<dbReference type="PANTHER" id="PTHR14815">
    <property type="entry name" value="DDB1- AND CUL4-ASSOCIATED FACTOR 17"/>
    <property type="match status" value="1"/>
</dbReference>
<name>A0AA47MMM4_MERPO</name>
<dbReference type="InterPro" id="IPR031620">
    <property type="entry name" value="DCAF17"/>
</dbReference>
<proteinExistence type="predicted"/>
<gene>
    <name evidence="1" type="primary">dcaf17</name>
    <name evidence="1" type="ORF">N1851_019234</name>
</gene>
<comment type="caution">
    <text evidence="1">The sequence shown here is derived from an EMBL/GenBank/DDBJ whole genome shotgun (WGS) entry which is preliminary data.</text>
</comment>
<evidence type="ECO:0000313" key="1">
    <source>
        <dbReference type="EMBL" id="KAK0142824.1"/>
    </source>
</evidence>
<evidence type="ECO:0000313" key="2">
    <source>
        <dbReference type="Proteomes" id="UP001174136"/>
    </source>
</evidence>
<organism evidence="1 2">
    <name type="scientific">Merluccius polli</name>
    <name type="common">Benguela hake</name>
    <name type="synonym">Merluccius cadenati</name>
    <dbReference type="NCBI Taxonomy" id="89951"/>
    <lineage>
        <taxon>Eukaryota</taxon>
        <taxon>Metazoa</taxon>
        <taxon>Chordata</taxon>
        <taxon>Craniata</taxon>
        <taxon>Vertebrata</taxon>
        <taxon>Euteleostomi</taxon>
        <taxon>Actinopterygii</taxon>
        <taxon>Neopterygii</taxon>
        <taxon>Teleostei</taxon>
        <taxon>Neoteleostei</taxon>
        <taxon>Acanthomorphata</taxon>
        <taxon>Zeiogadaria</taxon>
        <taxon>Gadariae</taxon>
        <taxon>Gadiformes</taxon>
        <taxon>Gadoidei</taxon>
        <taxon>Merlucciidae</taxon>
        <taxon>Merluccius</taxon>
    </lineage>
</organism>
<keyword evidence="2" id="KW-1185">Reference proteome</keyword>
<dbReference type="GO" id="GO:0080008">
    <property type="term" value="C:Cul4-RING E3 ubiquitin ligase complex"/>
    <property type="evidence" value="ECO:0007669"/>
    <property type="project" value="TreeGrafter"/>
</dbReference>
<dbReference type="AlphaFoldDB" id="A0AA47MMM4"/>
<dbReference type="EMBL" id="JAOPHQ010003470">
    <property type="protein sequence ID" value="KAK0142824.1"/>
    <property type="molecule type" value="Genomic_DNA"/>
</dbReference>